<keyword evidence="3" id="KW-0805">Transcription regulation</keyword>
<dbReference type="PRINTS" id="PR00038">
    <property type="entry name" value="HTHLUXR"/>
</dbReference>
<evidence type="ECO:0000256" key="2">
    <source>
        <dbReference type="ARBA" id="ARBA00022553"/>
    </source>
</evidence>
<keyword evidence="2 7" id="KW-0597">Phosphoprotein</keyword>
<evidence type="ECO:0000256" key="5">
    <source>
        <dbReference type="ARBA" id="ARBA00023163"/>
    </source>
</evidence>
<gene>
    <name evidence="10" type="ORF">SAMN05660649_02813</name>
</gene>
<dbReference type="PANTHER" id="PTHR43214">
    <property type="entry name" value="TWO-COMPONENT RESPONSE REGULATOR"/>
    <property type="match status" value="1"/>
</dbReference>
<keyword evidence="4" id="KW-0238">DNA-binding</keyword>
<dbReference type="OrthoDB" id="9789465at2"/>
<dbReference type="GO" id="GO:0006355">
    <property type="term" value="P:regulation of DNA-templated transcription"/>
    <property type="evidence" value="ECO:0007669"/>
    <property type="project" value="InterPro"/>
</dbReference>
<feature type="domain" description="Response regulatory" evidence="9">
    <location>
        <begin position="2"/>
        <end position="118"/>
    </location>
</feature>
<keyword evidence="11" id="KW-1185">Reference proteome</keyword>
<evidence type="ECO:0000313" key="10">
    <source>
        <dbReference type="EMBL" id="SFG82397.1"/>
    </source>
</evidence>
<dbReference type="InterPro" id="IPR000792">
    <property type="entry name" value="Tscrpt_reg_LuxR_C"/>
</dbReference>
<evidence type="ECO:0000256" key="7">
    <source>
        <dbReference type="PROSITE-ProRule" id="PRU00169"/>
    </source>
</evidence>
<keyword evidence="5" id="KW-0804">Transcription</keyword>
<dbReference type="Proteomes" id="UP000199337">
    <property type="component" value="Unassembled WGS sequence"/>
</dbReference>
<proteinExistence type="predicted"/>
<dbReference type="EMBL" id="FOOX01000010">
    <property type="protein sequence ID" value="SFG82397.1"/>
    <property type="molecule type" value="Genomic_DNA"/>
</dbReference>
<dbReference type="GO" id="GO:0003677">
    <property type="term" value="F:DNA binding"/>
    <property type="evidence" value="ECO:0007669"/>
    <property type="project" value="UniProtKB-KW"/>
</dbReference>
<dbReference type="SUPFAM" id="SSF46894">
    <property type="entry name" value="C-terminal effector domain of the bipartite response regulators"/>
    <property type="match status" value="1"/>
</dbReference>
<dbReference type="SMART" id="SM00448">
    <property type="entry name" value="REC"/>
    <property type="match status" value="1"/>
</dbReference>
<dbReference type="STRING" id="341036.SAMN05660649_02813"/>
<evidence type="ECO:0000256" key="4">
    <source>
        <dbReference type="ARBA" id="ARBA00023125"/>
    </source>
</evidence>
<reference evidence="11" key="1">
    <citation type="submission" date="2016-10" db="EMBL/GenBank/DDBJ databases">
        <authorList>
            <person name="Varghese N."/>
            <person name="Submissions S."/>
        </authorList>
    </citation>
    <scope>NUCLEOTIDE SEQUENCE [LARGE SCALE GENOMIC DNA]</scope>
    <source>
        <strain evidence="11">DSM 17038</strain>
    </source>
</reference>
<dbReference type="Gene3D" id="3.40.50.2300">
    <property type="match status" value="1"/>
</dbReference>
<dbReference type="InterPro" id="IPR058245">
    <property type="entry name" value="NreC/VraR/RcsB-like_REC"/>
</dbReference>
<protein>
    <recommendedName>
        <fullName evidence="1">Stage 0 sporulation protein A homolog</fullName>
    </recommendedName>
</protein>
<name>A0A1I2V2E3_9FIRM</name>
<accession>A0A1I2V2E3</accession>
<dbReference type="PANTHER" id="PTHR43214:SF43">
    <property type="entry name" value="TWO-COMPONENT RESPONSE REGULATOR"/>
    <property type="match status" value="1"/>
</dbReference>
<dbReference type="GO" id="GO:0000160">
    <property type="term" value="P:phosphorelay signal transduction system"/>
    <property type="evidence" value="ECO:0007669"/>
    <property type="project" value="InterPro"/>
</dbReference>
<dbReference type="Pfam" id="PF00196">
    <property type="entry name" value="GerE"/>
    <property type="match status" value="1"/>
</dbReference>
<dbReference type="AlphaFoldDB" id="A0A1I2V2E3"/>
<evidence type="ECO:0000256" key="6">
    <source>
        <dbReference type="ARBA" id="ARBA00024867"/>
    </source>
</evidence>
<evidence type="ECO:0000313" key="11">
    <source>
        <dbReference type="Proteomes" id="UP000199337"/>
    </source>
</evidence>
<dbReference type="RefSeq" id="WP_092472017.1">
    <property type="nucleotide sequence ID" value="NZ_FOOX01000010.1"/>
</dbReference>
<feature type="modified residue" description="4-aspartylphosphate" evidence="7">
    <location>
        <position position="53"/>
    </location>
</feature>
<dbReference type="SUPFAM" id="SSF52172">
    <property type="entry name" value="CheY-like"/>
    <property type="match status" value="1"/>
</dbReference>
<evidence type="ECO:0000259" key="9">
    <source>
        <dbReference type="PROSITE" id="PS50110"/>
    </source>
</evidence>
<feature type="domain" description="HTH luxR-type" evidence="8">
    <location>
        <begin position="139"/>
        <end position="204"/>
    </location>
</feature>
<dbReference type="InterPro" id="IPR011006">
    <property type="entry name" value="CheY-like_superfamily"/>
</dbReference>
<evidence type="ECO:0000256" key="1">
    <source>
        <dbReference type="ARBA" id="ARBA00018672"/>
    </source>
</evidence>
<dbReference type="Pfam" id="PF00072">
    <property type="entry name" value="Response_reg"/>
    <property type="match status" value="1"/>
</dbReference>
<organism evidence="10 11">
    <name type="scientific">Desulfotruncus arcticus DSM 17038</name>
    <dbReference type="NCBI Taxonomy" id="1121424"/>
    <lineage>
        <taxon>Bacteria</taxon>
        <taxon>Bacillati</taxon>
        <taxon>Bacillota</taxon>
        <taxon>Clostridia</taxon>
        <taxon>Eubacteriales</taxon>
        <taxon>Desulfallaceae</taxon>
        <taxon>Desulfotruncus</taxon>
    </lineage>
</organism>
<evidence type="ECO:0000259" key="8">
    <source>
        <dbReference type="PROSITE" id="PS50043"/>
    </source>
</evidence>
<evidence type="ECO:0000256" key="3">
    <source>
        <dbReference type="ARBA" id="ARBA00023015"/>
    </source>
</evidence>
<dbReference type="CDD" id="cd17535">
    <property type="entry name" value="REC_NarL-like"/>
    <property type="match status" value="1"/>
</dbReference>
<dbReference type="InterPro" id="IPR001789">
    <property type="entry name" value="Sig_transdc_resp-reg_receiver"/>
</dbReference>
<comment type="function">
    <text evidence="6">May play the central regulatory role in sporulation. It may be an element of the effector pathway responsible for the activation of sporulation genes in response to nutritional stress. Spo0A may act in concert with spo0H (a sigma factor) to control the expression of some genes that are critical to the sporulation process.</text>
</comment>
<dbReference type="InterPro" id="IPR039420">
    <property type="entry name" value="WalR-like"/>
</dbReference>
<dbReference type="CDD" id="cd06170">
    <property type="entry name" value="LuxR_C_like"/>
    <property type="match status" value="1"/>
</dbReference>
<dbReference type="PROSITE" id="PS50110">
    <property type="entry name" value="RESPONSE_REGULATORY"/>
    <property type="match status" value="1"/>
</dbReference>
<dbReference type="PROSITE" id="PS50043">
    <property type="entry name" value="HTH_LUXR_2"/>
    <property type="match status" value="1"/>
</dbReference>
<sequence>MKVAVVDDHPLVREGIRSVLEMEDDFELVGWAGSGRDAQQLIPPLHPDVVMVDLRLPGEYGVEIIKNLRPHLPGCRFIVLTTYSGAEDISQALEAGVDGYILKEALPEEMLLALRLVGRGRPYFDPAVMQSVVRQPRGDNAQLSELTGRELDVLRALARGLSNKEIAALLYITEHTVKKHISGILGKLQLKDRVQAALYAAAHGIANNDAHGSGVPD</sequence>
<dbReference type="InterPro" id="IPR016032">
    <property type="entry name" value="Sig_transdc_resp-reg_C-effctor"/>
</dbReference>
<dbReference type="SMART" id="SM00421">
    <property type="entry name" value="HTH_LUXR"/>
    <property type="match status" value="1"/>
</dbReference>